<feature type="transmembrane region" description="Helical" evidence="6">
    <location>
        <begin position="219"/>
        <end position="236"/>
    </location>
</feature>
<dbReference type="AlphaFoldDB" id="A0A3P3W3E8"/>
<feature type="transmembrane region" description="Helical" evidence="6">
    <location>
        <begin position="420"/>
        <end position="437"/>
    </location>
</feature>
<comment type="similarity">
    <text evidence="6">Belongs to the NhaA Na(+)/H(+) (TC 2.A.33) antiporter family.</text>
</comment>
<dbReference type="GO" id="GO:0005886">
    <property type="term" value="C:plasma membrane"/>
    <property type="evidence" value="ECO:0007669"/>
    <property type="project" value="UniProtKB-SubCell"/>
</dbReference>
<dbReference type="Pfam" id="PF06965">
    <property type="entry name" value="Na_H_antiport_1"/>
    <property type="match status" value="1"/>
</dbReference>
<keyword evidence="6" id="KW-0050">Antiport</keyword>
<keyword evidence="6" id="KW-0739">Sodium transport</keyword>
<dbReference type="OrthoDB" id="9808135at2"/>
<keyword evidence="3 6" id="KW-0812">Transmembrane</keyword>
<gene>
    <name evidence="6 7" type="primary">nhaA</name>
    <name evidence="7" type="ORF">EG849_14235</name>
</gene>
<dbReference type="PANTHER" id="PTHR30341:SF0">
    <property type="entry name" value="NA(+)_H(+) ANTIPORTER NHAA"/>
    <property type="match status" value="1"/>
</dbReference>
<feature type="transmembrane region" description="Helical" evidence="6">
    <location>
        <begin position="21"/>
        <end position="47"/>
    </location>
</feature>
<feature type="transmembrane region" description="Helical" evidence="6">
    <location>
        <begin position="195"/>
        <end position="212"/>
    </location>
</feature>
<evidence type="ECO:0000313" key="7">
    <source>
        <dbReference type="EMBL" id="RRJ88898.1"/>
    </source>
</evidence>
<feature type="transmembrane region" description="Helical" evidence="6">
    <location>
        <begin position="383"/>
        <end position="408"/>
    </location>
</feature>
<dbReference type="Gene3D" id="1.20.1530.10">
    <property type="entry name" value="Na+/H+ antiporter like domain"/>
    <property type="match status" value="1"/>
</dbReference>
<comment type="catalytic activity">
    <reaction evidence="6">
        <text>Na(+)(in) + 2 H(+)(out) = Na(+)(out) + 2 H(+)(in)</text>
        <dbReference type="Rhea" id="RHEA:29251"/>
        <dbReference type="ChEBI" id="CHEBI:15378"/>
        <dbReference type="ChEBI" id="CHEBI:29101"/>
    </reaction>
</comment>
<feature type="transmembrane region" description="Helical" evidence="6">
    <location>
        <begin position="168"/>
        <end position="189"/>
    </location>
</feature>
<dbReference type="RefSeq" id="WP_125013909.1">
    <property type="nucleotide sequence ID" value="NZ_RQVR01000022.1"/>
</dbReference>
<dbReference type="GO" id="GO:0015385">
    <property type="term" value="F:sodium:proton antiporter activity"/>
    <property type="evidence" value="ECO:0007669"/>
    <property type="project" value="UniProtKB-UniRule"/>
</dbReference>
<sequence length="452" mass="49475">MQDQLKQAPVDKYVINPLKSFISNSVMGGVVLLAATIIAVILANSAWSDWFLGLWKNRISIRFNDTIFLDYDLHHWINDGLISIFFFVLGLELKREMVDGQLSGFKNAILPVIVGISGMIFPALIFSLFNGGDPEALKGWGIPMACDIAFVLGILYLLGDKVPVSVKIFFTAFGIVDDIGAVLIIALVYTNEISYISLIVGLIFFVLLIIANKFGVRSTFFYGAVGILGVWIPFLLSGVHATIAAVLVAFTIPATTKISEIGFLKNIKKYSHRLDETESLDGPTLTNDQLHIIGKMKSMTKYAMPPLQRLEHSLHPVVSFVVMPIFALANAGVVFNINFTDLFSTNIFSGIVVGLVAGKFLGIFGVTFILLKLKWVQLPKKMTVNHLFGISVLAGIGFTMCLFITTLAYADPVQITQAKIGIFVASIIAGVLGYLILSRNASKEAKKIREEA</sequence>
<comment type="function">
    <text evidence="6">Na(+)/H(+) antiporter that extrudes sodium in exchange for external protons.</text>
</comment>
<protein>
    <recommendedName>
        <fullName evidence="6">Na(+)/H(+) antiporter NhaA</fullName>
    </recommendedName>
    <alternativeName>
        <fullName evidence="6">Sodium/proton antiporter NhaA</fullName>
    </alternativeName>
</protein>
<feature type="transmembrane region" description="Helical" evidence="6">
    <location>
        <begin position="242"/>
        <end position="264"/>
    </location>
</feature>
<evidence type="ECO:0000256" key="5">
    <source>
        <dbReference type="ARBA" id="ARBA00023136"/>
    </source>
</evidence>
<evidence type="ECO:0000256" key="2">
    <source>
        <dbReference type="ARBA" id="ARBA00022475"/>
    </source>
</evidence>
<dbReference type="GO" id="GO:0006885">
    <property type="term" value="P:regulation of pH"/>
    <property type="evidence" value="ECO:0007669"/>
    <property type="project" value="UniProtKB-UniRule"/>
</dbReference>
<feature type="transmembrane region" description="Helical" evidence="6">
    <location>
        <begin position="347"/>
        <end position="371"/>
    </location>
</feature>
<comment type="caution">
    <text evidence="7">The sequence shown here is derived from an EMBL/GenBank/DDBJ whole genome shotgun (WGS) entry which is preliminary data.</text>
</comment>
<feature type="transmembrane region" description="Helical" evidence="6">
    <location>
        <begin position="314"/>
        <end position="335"/>
    </location>
</feature>
<evidence type="ECO:0000313" key="8">
    <source>
        <dbReference type="Proteomes" id="UP000271937"/>
    </source>
</evidence>
<feature type="transmembrane region" description="Helical" evidence="6">
    <location>
        <begin position="140"/>
        <end position="159"/>
    </location>
</feature>
<name>A0A3P3W3E8_9FLAO</name>
<evidence type="ECO:0000256" key="6">
    <source>
        <dbReference type="HAMAP-Rule" id="MF_01844"/>
    </source>
</evidence>
<organism evidence="7 8">
    <name type="scientific">Flavobacterium macacae</name>
    <dbReference type="NCBI Taxonomy" id="2488993"/>
    <lineage>
        <taxon>Bacteria</taxon>
        <taxon>Pseudomonadati</taxon>
        <taxon>Bacteroidota</taxon>
        <taxon>Flavobacteriia</taxon>
        <taxon>Flavobacteriales</taxon>
        <taxon>Flavobacteriaceae</taxon>
        <taxon>Flavobacterium</taxon>
    </lineage>
</organism>
<accession>A0A3P3W3E8</accession>
<proteinExistence type="inferred from homology"/>
<dbReference type="PANTHER" id="PTHR30341">
    <property type="entry name" value="SODIUM ION/PROTON ANTIPORTER NHAA-RELATED"/>
    <property type="match status" value="1"/>
</dbReference>
<feature type="transmembrane region" description="Helical" evidence="6">
    <location>
        <begin position="105"/>
        <end position="128"/>
    </location>
</feature>
<dbReference type="EMBL" id="RQVR01000022">
    <property type="protein sequence ID" value="RRJ88898.1"/>
    <property type="molecule type" value="Genomic_DNA"/>
</dbReference>
<comment type="subcellular location">
    <subcellularLocation>
        <location evidence="1">Cell inner membrane</location>
        <topology evidence="1">Multi-pass membrane protein</topology>
    </subcellularLocation>
    <subcellularLocation>
        <location evidence="6">Cell membrane</location>
        <topology evidence="6">Multi-pass membrane protein</topology>
    </subcellularLocation>
</comment>
<dbReference type="Proteomes" id="UP000271937">
    <property type="component" value="Unassembled WGS sequence"/>
</dbReference>
<reference evidence="7 8" key="1">
    <citation type="submission" date="2018-11" db="EMBL/GenBank/DDBJ databases">
        <title>Flavobacterium sp. nov., YIM 102600 draft genome.</title>
        <authorList>
            <person name="Li G."/>
            <person name="Jiang Y."/>
        </authorList>
    </citation>
    <scope>NUCLEOTIDE SEQUENCE [LARGE SCALE GENOMIC DNA]</scope>
    <source>
        <strain evidence="7 8">YIM 102600</strain>
    </source>
</reference>
<dbReference type="InterPro" id="IPR004670">
    <property type="entry name" value="NhaA"/>
</dbReference>
<dbReference type="InterPro" id="IPR023171">
    <property type="entry name" value="Na/H_antiporter_dom_sf"/>
</dbReference>
<keyword evidence="4 6" id="KW-1133">Transmembrane helix</keyword>
<keyword evidence="6" id="KW-0915">Sodium</keyword>
<evidence type="ECO:0000256" key="1">
    <source>
        <dbReference type="ARBA" id="ARBA00004429"/>
    </source>
</evidence>
<keyword evidence="6" id="KW-0813">Transport</keyword>
<evidence type="ECO:0000256" key="3">
    <source>
        <dbReference type="ARBA" id="ARBA00022692"/>
    </source>
</evidence>
<keyword evidence="2 6" id="KW-1003">Cell membrane</keyword>
<evidence type="ECO:0000256" key="4">
    <source>
        <dbReference type="ARBA" id="ARBA00022989"/>
    </source>
</evidence>
<dbReference type="NCBIfam" id="TIGR00773">
    <property type="entry name" value="NhaA"/>
    <property type="match status" value="1"/>
</dbReference>
<keyword evidence="5 6" id="KW-0472">Membrane</keyword>
<feature type="transmembrane region" description="Helical" evidence="6">
    <location>
        <begin position="73"/>
        <end position="93"/>
    </location>
</feature>
<keyword evidence="6" id="KW-0406">Ion transport</keyword>
<keyword evidence="8" id="KW-1185">Reference proteome</keyword>
<dbReference type="HAMAP" id="MF_01844">
    <property type="entry name" value="NhaA"/>
    <property type="match status" value="1"/>
</dbReference>